<evidence type="ECO:0000313" key="1">
    <source>
        <dbReference type="EMBL" id="KAH7859000.1"/>
    </source>
</evidence>
<reference evidence="1 2" key="1">
    <citation type="journal article" date="2021" name="Hortic Res">
        <title>High-quality reference genome and annotation aids understanding of berry development for evergreen blueberry (Vaccinium darrowii).</title>
        <authorList>
            <person name="Yu J."/>
            <person name="Hulse-Kemp A.M."/>
            <person name="Babiker E."/>
            <person name="Staton M."/>
        </authorList>
    </citation>
    <scope>NUCLEOTIDE SEQUENCE [LARGE SCALE GENOMIC DNA]</scope>
    <source>
        <strain evidence="2">cv. NJ 8807/NJ 8810</strain>
        <tissue evidence="1">Young leaf</tissue>
    </source>
</reference>
<protein>
    <submittedName>
        <fullName evidence="1">Uncharacterized protein</fullName>
    </submittedName>
</protein>
<gene>
    <name evidence="1" type="ORF">Vadar_030285</name>
</gene>
<dbReference type="EMBL" id="CM037153">
    <property type="protein sequence ID" value="KAH7859000.1"/>
    <property type="molecule type" value="Genomic_DNA"/>
</dbReference>
<accession>A0ACB7Z175</accession>
<organism evidence="1 2">
    <name type="scientific">Vaccinium darrowii</name>
    <dbReference type="NCBI Taxonomy" id="229202"/>
    <lineage>
        <taxon>Eukaryota</taxon>
        <taxon>Viridiplantae</taxon>
        <taxon>Streptophyta</taxon>
        <taxon>Embryophyta</taxon>
        <taxon>Tracheophyta</taxon>
        <taxon>Spermatophyta</taxon>
        <taxon>Magnoliopsida</taxon>
        <taxon>eudicotyledons</taxon>
        <taxon>Gunneridae</taxon>
        <taxon>Pentapetalae</taxon>
        <taxon>asterids</taxon>
        <taxon>Ericales</taxon>
        <taxon>Ericaceae</taxon>
        <taxon>Vaccinioideae</taxon>
        <taxon>Vaccinieae</taxon>
        <taxon>Vaccinium</taxon>
    </lineage>
</organism>
<proteinExistence type="predicted"/>
<name>A0ACB7Z175_9ERIC</name>
<keyword evidence="2" id="KW-1185">Reference proteome</keyword>
<dbReference type="Proteomes" id="UP000828048">
    <property type="component" value="Chromosome 3"/>
</dbReference>
<sequence>MDFRSKSCRDGRMTTESYSYNGNRAGPPTGMRDLRSYSTNSYASSKLPPPPHLGKEVKIKKGKGNNGIESPSSKNWSLMNDPEFQRKKRVAGYKAYAAEGKMKGSFKKSFRWIKDTCNQVVYGWWLGKRKSKLLRREIGVWKRRSVSSSSSNSDGDTSSLSSVSSKVCSSSGTVGLVHSYDELRQGCSGGVDYNQSGINRAGYSLKRTASQALSGDYDEGMGNWEEDLVTVRRRVSEELHQVAWDRAISLLANQLENNPVLKEDGVQQNICSGWDGQVEEVEFQRGLGEELRQYVWTRCHGLAKDHMASSKNGVSEEVGPYQPPPSP</sequence>
<evidence type="ECO:0000313" key="2">
    <source>
        <dbReference type="Proteomes" id="UP000828048"/>
    </source>
</evidence>
<comment type="caution">
    <text evidence="1">The sequence shown here is derived from an EMBL/GenBank/DDBJ whole genome shotgun (WGS) entry which is preliminary data.</text>
</comment>